<gene>
    <name evidence="2" type="ORF">AG1IA_05893</name>
</gene>
<accession>L8WUQ4</accession>
<comment type="caution">
    <text evidence="2">The sequence shown here is derived from an EMBL/GenBank/DDBJ whole genome shotgun (WGS) entry which is preliminary data.</text>
</comment>
<protein>
    <submittedName>
        <fullName evidence="2">Uncharacterized protein</fullName>
    </submittedName>
</protein>
<proteinExistence type="predicted"/>
<dbReference type="AlphaFoldDB" id="L8WUQ4"/>
<sequence length="105" mass="11688">MRCARFPPRPGTVPFLRLERLPRGPLRPSVNQVVTSMMDALAQLEPPGSSLIPLLRLPPRYFVYPSSLPRVISSNFHSPPLVVESNPATSTQIKPKSHHTRVDPS</sequence>
<evidence type="ECO:0000313" key="3">
    <source>
        <dbReference type="Proteomes" id="UP000011668"/>
    </source>
</evidence>
<feature type="region of interest" description="Disordered" evidence="1">
    <location>
        <begin position="83"/>
        <end position="105"/>
    </location>
</feature>
<reference evidence="2 3" key="1">
    <citation type="journal article" date="2013" name="Nat. Commun.">
        <title>The evolution and pathogenic mechanisms of the rice sheath blight pathogen.</title>
        <authorList>
            <person name="Zheng A."/>
            <person name="Lin R."/>
            <person name="Xu L."/>
            <person name="Qin P."/>
            <person name="Tang C."/>
            <person name="Ai P."/>
            <person name="Zhang D."/>
            <person name="Liu Y."/>
            <person name="Sun Z."/>
            <person name="Feng H."/>
            <person name="Wang Y."/>
            <person name="Chen Y."/>
            <person name="Liang X."/>
            <person name="Fu R."/>
            <person name="Li Q."/>
            <person name="Zhang J."/>
            <person name="Yu X."/>
            <person name="Xie Z."/>
            <person name="Ding L."/>
            <person name="Guan P."/>
            <person name="Tang J."/>
            <person name="Liang Y."/>
            <person name="Wang S."/>
            <person name="Deng Q."/>
            <person name="Li S."/>
            <person name="Zhu J."/>
            <person name="Wang L."/>
            <person name="Liu H."/>
            <person name="Li P."/>
        </authorList>
    </citation>
    <scope>NUCLEOTIDE SEQUENCE [LARGE SCALE GENOMIC DNA]</scope>
    <source>
        <strain evidence="3">AG-1 IA</strain>
    </source>
</reference>
<dbReference type="HOGENOM" id="CLU_2238427_0_0_1"/>
<evidence type="ECO:0000256" key="1">
    <source>
        <dbReference type="SAM" id="MobiDB-lite"/>
    </source>
</evidence>
<name>L8WUQ4_THACA</name>
<evidence type="ECO:0000313" key="2">
    <source>
        <dbReference type="EMBL" id="ELU40079.1"/>
    </source>
</evidence>
<dbReference type="EMBL" id="AFRT01001519">
    <property type="protein sequence ID" value="ELU40079.1"/>
    <property type="molecule type" value="Genomic_DNA"/>
</dbReference>
<dbReference type="Proteomes" id="UP000011668">
    <property type="component" value="Unassembled WGS sequence"/>
</dbReference>
<organism evidence="2 3">
    <name type="scientific">Thanatephorus cucumeris (strain AG1-IA)</name>
    <name type="common">Rice sheath blight fungus</name>
    <name type="synonym">Rhizoctonia solani</name>
    <dbReference type="NCBI Taxonomy" id="983506"/>
    <lineage>
        <taxon>Eukaryota</taxon>
        <taxon>Fungi</taxon>
        <taxon>Dikarya</taxon>
        <taxon>Basidiomycota</taxon>
        <taxon>Agaricomycotina</taxon>
        <taxon>Agaricomycetes</taxon>
        <taxon>Cantharellales</taxon>
        <taxon>Ceratobasidiaceae</taxon>
        <taxon>Rhizoctonia</taxon>
        <taxon>Rhizoctonia solani AG-1</taxon>
    </lineage>
</organism>
<keyword evidence="3" id="KW-1185">Reference proteome</keyword>